<gene>
    <name evidence="1" type="ORF">BEWA_042440</name>
</gene>
<dbReference type="AlphaFoldDB" id="L1LFS3"/>
<dbReference type="Gene3D" id="2.130.10.10">
    <property type="entry name" value="YVTN repeat-like/Quinoprotein amine dehydrogenase"/>
    <property type="match status" value="1"/>
</dbReference>
<dbReference type="InterPro" id="IPR036322">
    <property type="entry name" value="WD40_repeat_dom_sf"/>
</dbReference>
<comment type="caution">
    <text evidence="1">The sequence shown here is derived from an EMBL/GenBank/DDBJ whole genome shotgun (WGS) entry which is preliminary data.</text>
</comment>
<dbReference type="GeneID" id="15807654"/>
<dbReference type="RefSeq" id="XP_004833658.1">
    <property type="nucleotide sequence ID" value="XM_004833601.1"/>
</dbReference>
<proteinExistence type="predicted"/>
<dbReference type="eggNOG" id="ENOG502SYC4">
    <property type="taxonomic scope" value="Eukaryota"/>
</dbReference>
<dbReference type="KEGG" id="beq:BEWA_042440"/>
<protein>
    <submittedName>
        <fullName evidence="1">Uncharacterized protein</fullName>
    </submittedName>
</protein>
<dbReference type="Proteomes" id="UP000031512">
    <property type="component" value="Unassembled WGS sequence"/>
</dbReference>
<dbReference type="EMBL" id="ACOU01000002">
    <property type="protein sequence ID" value="EKX74206.1"/>
    <property type="molecule type" value="Genomic_DNA"/>
</dbReference>
<dbReference type="InterPro" id="IPR015943">
    <property type="entry name" value="WD40/YVTN_repeat-like_dom_sf"/>
</dbReference>
<evidence type="ECO:0000313" key="1">
    <source>
        <dbReference type="EMBL" id="EKX74206.1"/>
    </source>
</evidence>
<organism evidence="1 2">
    <name type="scientific">Theileria equi strain WA</name>
    <dbReference type="NCBI Taxonomy" id="1537102"/>
    <lineage>
        <taxon>Eukaryota</taxon>
        <taxon>Sar</taxon>
        <taxon>Alveolata</taxon>
        <taxon>Apicomplexa</taxon>
        <taxon>Aconoidasida</taxon>
        <taxon>Piroplasmida</taxon>
        <taxon>Theileriidae</taxon>
        <taxon>Theileria</taxon>
    </lineage>
</organism>
<accession>L1LFS3</accession>
<keyword evidence="2" id="KW-1185">Reference proteome</keyword>
<reference evidence="1 2" key="1">
    <citation type="journal article" date="2012" name="BMC Genomics">
        <title>Comparative genomic analysis and phylogenetic position of Theileria equi.</title>
        <authorList>
            <person name="Kappmeyer L.S."/>
            <person name="Thiagarajan M."/>
            <person name="Herndon D.R."/>
            <person name="Ramsay J.D."/>
            <person name="Caler E."/>
            <person name="Djikeng A."/>
            <person name="Gillespie J.J."/>
            <person name="Lau A.O."/>
            <person name="Roalson E.H."/>
            <person name="Silva J.C."/>
            <person name="Silva M.G."/>
            <person name="Suarez C.E."/>
            <person name="Ueti M.W."/>
            <person name="Nene V.M."/>
            <person name="Mealey R.H."/>
            <person name="Knowles D.P."/>
            <person name="Brayton K.A."/>
        </authorList>
    </citation>
    <scope>NUCLEOTIDE SEQUENCE [LARGE SCALE GENOMIC DNA]</scope>
    <source>
        <strain evidence="1 2">WA</strain>
    </source>
</reference>
<evidence type="ECO:0000313" key="2">
    <source>
        <dbReference type="Proteomes" id="UP000031512"/>
    </source>
</evidence>
<dbReference type="SUPFAM" id="SSF50978">
    <property type="entry name" value="WD40 repeat-like"/>
    <property type="match status" value="1"/>
</dbReference>
<name>L1LFS3_THEEQ</name>
<dbReference type="VEuPathDB" id="PiroplasmaDB:BEWA_042440"/>
<sequence length="415" mass="45605">MNYDEKVIQGFGSVTCTDKLLFLGHYGPSSKVSIFKFLENETQDIKFVGSLFPIIGTVVKLLINAEKGTLVCGTNAGYLYIWDISNETIETLESLTYSPLYGDGYIPLNSRVAPVAVVEPSNMGNLVDFDFIYQNNFIIGLEKWPELNVNFYNASNGSKVASSRNLVKNVDKNKYMTCVKADPNFISNDGKGQWVVCGSARGTISLTLVPPNVLNEEGKTVELCCFTFDLAESVNINSLAWRFRSPSSTNLTVLSGCSDGYIRCCVFSTQSDSPVLHKQATYSYSKSSITGTVNKIICGKDTRTGVPYVIGSCNMISEFGSTEAGDVSSSCAFELVYQKLLQDSSDDIISFASIQDYITNMCVSPDHKFVVLVSSNDSVYLCPENTNASGTATSPWKKPLKLTWRTPEFVKFINN</sequence>
<dbReference type="OrthoDB" id="360894at2759"/>